<dbReference type="GO" id="GO:0009399">
    <property type="term" value="P:nitrogen fixation"/>
    <property type="evidence" value="ECO:0007669"/>
    <property type="project" value="InterPro"/>
</dbReference>
<evidence type="ECO:0000313" key="4">
    <source>
        <dbReference type="Proteomes" id="UP000325606"/>
    </source>
</evidence>
<keyword evidence="4" id="KW-1185">Reference proteome</keyword>
<evidence type="ECO:0000313" key="3">
    <source>
        <dbReference type="EMBL" id="QEW05079.1"/>
    </source>
</evidence>
<dbReference type="RefSeq" id="WP_151053144.1">
    <property type="nucleotide sequence ID" value="NZ_CP044222.1"/>
</dbReference>
<keyword evidence="2" id="KW-0535">Nitrogen fixation</keyword>
<reference evidence="3 4" key="1">
    <citation type="submission" date="2019-09" db="EMBL/GenBank/DDBJ databases">
        <title>Nitrincola iocasae sp. nov., a bacterium isolated from the sediment collected at a cold seep field in South China Sea.</title>
        <authorList>
            <person name="Zhang H."/>
            <person name="Wang H."/>
            <person name="Li C."/>
        </authorList>
    </citation>
    <scope>NUCLEOTIDE SEQUENCE [LARGE SCALE GENOMIC DNA]</scope>
    <source>
        <strain evidence="3 4">KXZD1103</strain>
    </source>
</reference>
<comment type="similarity">
    <text evidence="1">Belongs to the NifZ family.</text>
</comment>
<dbReference type="Pfam" id="PF04319">
    <property type="entry name" value="NifZ"/>
    <property type="match status" value="1"/>
</dbReference>
<gene>
    <name evidence="3" type="ORF">F5I99_00385</name>
</gene>
<dbReference type="InterPro" id="IPR007415">
    <property type="entry name" value="Nitrogenase_MoFe_mat_NifZ"/>
</dbReference>
<dbReference type="EMBL" id="CP044222">
    <property type="protein sequence ID" value="QEW05079.1"/>
    <property type="molecule type" value="Genomic_DNA"/>
</dbReference>
<dbReference type="AlphaFoldDB" id="A0A5J6L8W0"/>
<accession>A0A5J6L8W0</accession>
<evidence type="ECO:0000256" key="2">
    <source>
        <dbReference type="ARBA" id="ARBA00023231"/>
    </source>
</evidence>
<dbReference type="Proteomes" id="UP000325606">
    <property type="component" value="Chromosome"/>
</dbReference>
<dbReference type="KEGG" id="nik:F5I99_00385"/>
<evidence type="ECO:0000256" key="1">
    <source>
        <dbReference type="ARBA" id="ARBA00008027"/>
    </source>
</evidence>
<proteinExistence type="inferred from homology"/>
<organism evidence="3 4">
    <name type="scientific">Nitrincola iocasae</name>
    <dbReference type="NCBI Taxonomy" id="2614693"/>
    <lineage>
        <taxon>Bacteria</taxon>
        <taxon>Pseudomonadati</taxon>
        <taxon>Pseudomonadota</taxon>
        <taxon>Gammaproteobacteria</taxon>
        <taxon>Oceanospirillales</taxon>
        <taxon>Oceanospirillaceae</taxon>
        <taxon>Nitrincola</taxon>
    </lineage>
</organism>
<name>A0A5J6L8W0_9GAMM</name>
<protein>
    <submittedName>
        <fullName evidence="3">Nitrogen fixation protein NifZ</fullName>
    </submittedName>
</protein>
<sequence length="153" mass="17137">MIPVYSYGDEVRVIRNLRNDGSFPGVDKGQLLVRRGETGHVRNLGTFLQDQIIYTVHFIQADIQVGCREEELIPASASWINSRFENRDRVVAAQALSLRGEVIVPLDTPGEVFKVIRHEDAVHYHVQFPGHLLIVPESALDSLDPEEALSHAS</sequence>